<accession>A0A1N7CQA8</accession>
<dbReference type="STRING" id="58117.SAMN05421833_112141"/>
<feature type="chain" id="PRO_5009940898" evidence="1">
    <location>
        <begin position="31"/>
        <end position="158"/>
    </location>
</feature>
<proteinExistence type="predicted"/>
<name>A0A1N7CQA8_9ACTN</name>
<dbReference type="EMBL" id="FTNI01000012">
    <property type="protein sequence ID" value="SIR65789.1"/>
    <property type="molecule type" value="Genomic_DNA"/>
</dbReference>
<evidence type="ECO:0000313" key="3">
    <source>
        <dbReference type="Proteomes" id="UP000186096"/>
    </source>
</evidence>
<dbReference type="Proteomes" id="UP000186096">
    <property type="component" value="Unassembled WGS sequence"/>
</dbReference>
<protein>
    <submittedName>
        <fullName evidence="2">Uncharacterized protein</fullName>
    </submittedName>
</protein>
<organism evidence="2 3">
    <name type="scientific">Microbispora rosea</name>
    <dbReference type="NCBI Taxonomy" id="58117"/>
    <lineage>
        <taxon>Bacteria</taxon>
        <taxon>Bacillati</taxon>
        <taxon>Actinomycetota</taxon>
        <taxon>Actinomycetes</taxon>
        <taxon>Streptosporangiales</taxon>
        <taxon>Streptosporangiaceae</taxon>
        <taxon>Microbispora</taxon>
    </lineage>
</organism>
<dbReference type="OrthoDB" id="3535437at2"/>
<feature type="signal peptide" evidence="1">
    <location>
        <begin position="1"/>
        <end position="30"/>
    </location>
</feature>
<sequence length="158" mass="16684">MTLTRSLAGVTLAAGILALAPLATATAAHAATAKSWGPYYAGGSKAKVSGSLIAAAKNDPSLPAPYVKVSGKATSLTHKSSTCGWALFRVSYFDAANKPHLAYRNYRTCSYGAKKTFAFTVKNVGEVELKVCSEAKAAKPSLNCQYAGTWKTLYAYYK</sequence>
<keyword evidence="3" id="KW-1185">Reference proteome</keyword>
<keyword evidence="1" id="KW-0732">Signal</keyword>
<evidence type="ECO:0000313" key="2">
    <source>
        <dbReference type="EMBL" id="SIR65789.1"/>
    </source>
</evidence>
<reference evidence="3" key="1">
    <citation type="submission" date="2017-01" db="EMBL/GenBank/DDBJ databases">
        <authorList>
            <person name="Varghese N."/>
            <person name="Submissions S."/>
        </authorList>
    </citation>
    <scope>NUCLEOTIDE SEQUENCE [LARGE SCALE GENOMIC DNA]</scope>
    <source>
        <strain evidence="3">ATCC 12950</strain>
    </source>
</reference>
<gene>
    <name evidence="2" type="ORF">SAMN05421833_112141</name>
</gene>
<dbReference type="AlphaFoldDB" id="A0A1N7CQA8"/>
<evidence type="ECO:0000256" key="1">
    <source>
        <dbReference type="SAM" id="SignalP"/>
    </source>
</evidence>
<dbReference type="RefSeq" id="WP_076436202.1">
    <property type="nucleotide sequence ID" value="NZ_FTNI01000012.1"/>
</dbReference>